<sequence>MDKDLYLAFPEAGFSIDFSCVDFPDGPLDAMAGPAT</sequence>
<accession>A0A382LL99</accession>
<name>A0A382LL99_9ZZZZ</name>
<gene>
    <name evidence="1" type="ORF">METZ01_LOCUS290234</name>
</gene>
<organism evidence="1">
    <name type="scientific">marine metagenome</name>
    <dbReference type="NCBI Taxonomy" id="408172"/>
    <lineage>
        <taxon>unclassified sequences</taxon>
        <taxon>metagenomes</taxon>
        <taxon>ecological metagenomes</taxon>
    </lineage>
</organism>
<dbReference type="EMBL" id="UINC01087749">
    <property type="protein sequence ID" value="SVC37380.1"/>
    <property type="molecule type" value="Genomic_DNA"/>
</dbReference>
<dbReference type="AlphaFoldDB" id="A0A382LL99"/>
<evidence type="ECO:0000313" key="1">
    <source>
        <dbReference type="EMBL" id="SVC37380.1"/>
    </source>
</evidence>
<protein>
    <submittedName>
        <fullName evidence="1">Uncharacterized protein</fullName>
    </submittedName>
</protein>
<proteinExistence type="predicted"/>
<feature type="non-terminal residue" evidence="1">
    <location>
        <position position="36"/>
    </location>
</feature>
<reference evidence="1" key="1">
    <citation type="submission" date="2018-05" db="EMBL/GenBank/DDBJ databases">
        <authorList>
            <person name="Lanie J.A."/>
            <person name="Ng W.-L."/>
            <person name="Kazmierczak K.M."/>
            <person name="Andrzejewski T.M."/>
            <person name="Davidsen T.M."/>
            <person name="Wayne K.J."/>
            <person name="Tettelin H."/>
            <person name="Glass J.I."/>
            <person name="Rusch D."/>
            <person name="Podicherti R."/>
            <person name="Tsui H.-C.T."/>
            <person name="Winkler M.E."/>
        </authorList>
    </citation>
    <scope>NUCLEOTIDE SEQUENCE</scope>
</reference>